<keyword evidence="2" id="KW-0732">Signal</keyword>
<reference evidence="3" key="1">
    <citation type="submission" date="2023-01" db="EMBL/GenBank/DDBJ databases">
        <title>Exophiala dermititidis isolated from Cystic Fibrosis Patient.</title>
        <authorList>
            <person name="Kurbessoian T."/>
            <person name="Crocker A."/>
            <person name="Murante D."/>
            <person name="Hogan D.A."/>
            <person name="Stajich J.E."/>
        </authorList>
    </citation>
    <scope>NUCLEOTIDE SEQUENCE</scope>
    <source>
        <strain evidence="3">Ex8</strain>
    </source>
</reference>
<name>A0AAN6EMZ1_EXODE</name>
<dbReference type="AlphaFoldDB" id="A0AAN6EMZ1"/>
<gene>
    <name evidence="3" type="ORF">HRR80_008752</name>
</gene>
<feature type="compositionally biased region" description="Low complexity" evidence="1">
    <location>
        <begin position="199"/>
        <end position="232"/>
    </location>
</feature>
<feature type="chain" id="PRO_5042957681" evidence="2">
    <location>
        <begin position="27"/>
        <end position="261"/>
    </location>
</feature>
<evidence type="ECO:0000256" key="2">
    <source>
        <dbReference type="SAM" id="SignalP"/>
    </source>
</evidence>
<comment type="caution">
    <text evidence="3">The sequence shown here is derived from an EMBL/GenBank/DDBJ whole genome shotgun (WGS) entry which is preliminary data.</text>
</comment>
<feature type="signal peptide" evidence="2">
    <location>
        <begin position="1"/>
        <end position="26"/>
    </location>
</feature>
<organism evidence="3 4">
    <name type="scientific">Exophiala dermatitidis</name>
    <name type="common">Black yeast-like fungus</name>
    <name type="synonym">Wangiella dermatitidis</name>
    <dbReference type="NCBI Taxonomy" id="5970"/>
    <lineage>
        <taxon>Eukaryota</taxon>
        <taxon>Fungi</taxon>
        <taxon>Dikarya</taxon>
        <taxon>Ascomycota</taxon>
        <taxon>Pezizomycotina</taxon>
        <taxon>Eurotiomycetes</taxon>
        <taxon>Chaetothyriomycetidae</taxon>
        <taxon>Chaetothyriales</taxon>
        <taxon>Herpotrichiellaceae</taxon>
        <taxon>Exophiala</taxon>
    </lineage>
</organism>
<feature type="compositionally biased region" description="Low complexity" evidence="1">
    <location>
        <begin position="134"/>
        <end position="191"/>
    </location>
</feature>
<evidence type="ECO:0000256" key="1">
    <source>
        <dbReference type="SAM" id="MobiDB-lite"/>
    </source>
</evidence>
<dbReference type="Proteomes" id="UP001161757">
    <property type="component" value="Unassembled WGS sequence"/>
</dbReference>
<evidence type="ECO:0000313" key="4">
    <source>
        <dbReference type="Proteomes" id="UP001161757"/>
    </source>
</evidence>
<accession>A0AAN6EMZ1</accession>
<feature type="region of interest" description="Disordered" evidence="1">
    <location>
        <begin position="134"/>
        <end position="237"/>
    </location>
</feature>
<sequence length="261" mass="25732">MKIAGVFGLMVAVLAALGFAVASVSGDFEDKVIAVLQARDYPLAVHEIKELVKLIPRDTVTVTTTALSCAPYGLPPVASTYFSTETPVGYGTTSVEVGTATLTPVPTPETSGSTVATVSTVSTVSTTVATVNTANTETATGTTAQTPTESSTGTATETPAETPGIPVTTPSVGTTPVTSTTAVESSTVPTSKASTPVETPKSSTVVETSSTATHTTVSTTSTNGSVPPTSSTGVPLAPNNGGGTVGVNVGLLGLVAALALA</sequence>
<evidence type="ECO:0000313" key="3">
    <source>
        <dbReference type="EMBL" id="KAJ8987191.1"/>
    </source>
</evidence>
<dbReference type="EMBL" id="JAJGCB010000027">
    <property type="protein sequence ID" value="KAJ8987191.1"/>
    <property type="molecule type" value="Genomic_DNA"/>
</dbReference>
<protein>
    <submittedName>
        <fullName evidence="3">Uncharacterized protein</fullName>
    </submittedName>
</protein>
<proteinExistence type="predicted"/>